<sequence>MKIFIKLSLMFLMLFLSLNSQAVIVTHVADIKRAGGIYNLRGYIDSWDENDNLPNPCFGVPSSTDCELRVVFYDLVTKQYANVSSSLFIGGVNNIKTIGELGTRFKQRFSIPLELIFVILANEDPTTKCFSLALYTQGTLFSPVEGVKCATSPPDTLTCEIQGNANLEHGEMTTNEVNGHKANTKFDISCNNDATLFLKAYGEAGSKNITLKSDKSLESAIYINDVRSDAGLKINIKKNIPAAIQITSELIKNGELEEGAFHGSGIFIISMD</sequence>
<dbReference type="GO" id="GO:0009289">
    <property type="term" value="C:pilus"/>
    <property type="evidence" value="ECO:0007669"/>
    <property type="project" value="InterPro"/>
</dbReference>
<evidence type="ECO:0000259" key="2">
    <source>
        <dbReference type="Pfam" id="PF24223"/>
    </source>
</evidence>
<evidence type="ECO:0000256" key="1">
    <source>
        <dbReference type="SAM" id="SignalP"/>
    </source>
</evidence>
<dbReference type="OrthoDB" id="6454267at2"/>
<gene>
    <name evidence="3" type="ORF">SAMN06273570_1885</name>
</gene>
<dbReference type="GO" id="GO:0007155">
    <property type="term" value="P:cell adhesion"/>
    <property type="evidence" value="ECO:0007669"/>
    <property type="project" value="InterPro"/>
</dbReference>
<proteinExistence type="predicted"/>
<feature type="domain" description="Fimbrial adhesin MrpH C-terminal" evidence="2">
    <location>
        <begin position="162"/>
        <end position="271"/>
    </location>
</feature>
<dbReference type="InterPro" id="IPR036937">
    <property type="entry name" value="Adhesion_dom_fimbrial_sf"/>
</dbReference>
<dbReference type="RefSeq" id="WP_141400232.1">
    <property type="nucleotide sequence ID" value="NZ_OCMY01000001.1"/>
</dbReference>
<dbReference type="Proteomes" id="UP000219271">
    <property type="component" value="Unassembled WGS sequence"/>
</dbReference>
<dbReference type="InterPro" id="IPR057010">
    <property type="entry name" value="MrpH_C"/>
</dbReference>
<protein>
    <recommendedName>
        <fullName evidence="2">Fimbrial adhesin MrpH C-terminal domain-containing protein</fullName>
    </recommendedName>
</protein>
<keyword evidence="4" id="KW-1185">Reference proteome</keyword>
<evidence type="ECO:0000313" key="3">
    <source>
        <dbReference type="EMBL" id="SOD37525.1"/>
    </source>
</evidence>
<feature type="chain" id="PRO_5012538305" description="Fimbrial adhesin MrpH C-terminal domain-containing protein" evidence="1">
    <location>
        <begin position="23"/>
        <end position="272"/>
    </location>
</feature>
<evidence type="ECO:0000313" key="4">
    <source>
        <dbReference type="Proteomes" id="UP000219271"/>
    </source>
</evidence>
<dbReference type="AlphaFoldDB" id="A0A286BTN5"/>
<accession>A0A286BTN5</accession>
<reference evidence="4" key="1">
    <citation type="submission" date="2017-09" db="EMBL/GenBank/DDBJ databases">
        <authorList>
            <person name="Varghese N."/>
            <person name="Submissions S."/>
        </authorList>
    </citation>
    <scope>NUCLEOTIDE SEQUENCE [LARGE SCALE GENOMIC DNA]</scope>
    <source>
        <strain evidence="4">JKS000234</strain>
    </source>
</reference>
<keyword evidence="1" id="KW-0732">Signal</keyword>
<dbReference type="EMBL" id="OCMY01000001">
    <property type="protein sequence ID" value="SOD37525.1"/>
    <property type="molecule type" value="Genomic_DNA"/>
</dbReference>
<dbReference type="Pfam" id="PF24223">
    <property type="entry name" value="MrpH_C"/>
    <property type="match status" value="1"/>
</dbReference>
<name>A0A286BTN5_9GAMM</name>
<dbReference type="Gene3D" id="2.60.40.1090">
    <property type="entry name" value="Fimbrial-type adhesion domain"/>
    <property type="match status" value="1"/>
</dbReference>
<organism evidence="3 4">
    <name type="scientific">Candidatus Pantoea floridensis</name>
    <dbReference type="NCBI Taxonomy" id="1938870"/>
    <lineage>
        <taxon>Bacteria</taxon>
        <taxon>Pseudomonadati</taxon>
        <taxon>Pseudomonadota</taxon>
        <taxon>Gammaproteobacteria</taxon>
        <taxon>Enterobacterales</taxon>
        <taxon>Erwiniaceae</taxon>
        <taxon>Pantoea</taxon>
    </lineage>
</organism>
<feature type="signal peptide" evidence="1">
    <location>
        <begin position="1"/>
        <end position="22"/>
    </location>
</feature>